<dbReference type="RefSeq" id="WP_193932405.1">
    <property type="nucleotide sequence ID" value="NZ_CAWPMZ010000057.1"/>
</dbReference>
<evidence type="ECO:0000256" key="6">
    <source>
        <dbReference type="PROSITE-ProRule" id="PRU00278"/>
    </source>
</evidence>
<dbReference type="GO" id="GO:0016853">
    <property type="term" value="F:isomerase activity"/>
    <property type="evidence" value="ECO:0007669"/>
    <property type="project" value="UniProtKB-KW"/>
</dbReference>
<keyword evidence="5 6" id="KW-0413">Isomerase</keyword>
<comment type="catalytic activity">
    <reaction evidence="1">
        <text>[protein]-peptidylproline (omega=180) = [protein]-peptidylproline (omega=0)</text>
        <dbReference type="Rhea" id="RHEA:16237"/>
        <dbReference type="Rhea" id="RHEA-COMP:10747"/>
        <dbReference type="Rhea" id="RHEA-COMP:10748"/>
        <dbReference type="ChEBI" id="CHEBI:83833"/>
        <dbReference type="ChEBI" id="CHEBI:83834"/>
        <dbReference type="EC" id="5.2.1.8"/>
    </reaction>
</comment>
<dbReference type="InterPro" id="IPR000297">
    <property type="entry name" value="PPIase_PpiC"/>
</dbReference>
<proteinExistence type="predicted"/>
<dbReference type="InterPro" id="IPR046357">
    <property type="entry name" value="PPIase_dom_sf"/>
</dbReference>
<accession>A0ABR9USK9</accession>
<name>A0ABR9USK9_9CHRO</name>
<dbReference type="PANTHER" id="PTHR47245:SF1">
    <property type="entry name" value="FOLDASE PROTEIN PRSA"/>
    <property type="match status" value="1"/>
</dbReference>
<sequence length="243" mass="27912">MLEVLTISQNDIVHQIKLSCELPSILESIMTRQIITRAASEIGIKVELEELQQAVDNFRLMNHLGSTDATWLWLQKHSLSLDDLEEIATVSVLFSKLSQYLFAAQVEHFFVEHQLDCVQIVMYEVILDDEDLAMELFYAIKEGEISFSEVAHQYIQDPELRRKGGYLGKLKRIELKPEISTAVFSATPPAILKPILTAQGAHLILVEEFIQPKLDNVLRYNILSNLFSEWLKQQIEQFQVKID</sequence>
<evidence type="ECO:0000259" key="7">
    <source>
        <dbReference type="PROSITE" id="PS50198"/>
    </source>
</evidence>
<gene>
    <name evidence="8" type="ORF">IQ230_13010</name>
</gene>
<organism evidence="8 9">
    <name type="scientific">Gloeocapsopsis crepidinum LEGE 06123</name>
    <dbReference type="NCBI Taxonomy" id="588587"/>
    <lineage>
        <taxon>Bacteria</taxon>
        <taxon>Bacillati</taxon>
        <taxon>Cyanobacteriota</taxon>
        <taxon>Cyanophyceae</taxon>
        <taxon>Oscillatoriophycideae</taxon>
        <taxon>Chroococcales</taxon>
        <taxon>Chroococcaceae</taxon>
        <taxon>Gloeocapsopsis</taxon>
    </lineage>
</organism>
<keyword evidence="9" id="KW-1185">Reference proteome</keyword>
<dbReference type="Proteomes" id="UP000651156">
    <property type="component" value="Unassembled WGS sequence"/>
</dbReference>
<dbReference type="EMBL" id="JADEWN010000029">
    <property type="protein sequence ID" value="MBE9191256.1"/>
    <property type="molecule type" value="Genomic_DNA"/>
</dbReference>
<evidence type="ECO:0000256" key="5">
    <source>
        <dbReference type="ARBA" id="ARBA00023235"/>
    </source>
</evidence>
<evidence type="ECO:0000256" key="3">
    <source>
        <dbReference type="ARBA" id="ARBA00022729"/>
    </source>
</evidence>
<evidence type="ECO:0000256" key="4">
    <source>
        <dbReference type="ARBA" id="ARBA00023110"/>
    </source>
</evidence>
<dbReference type="SUPFAM" id="SSF109998">
    <property type="entry name" value="Triger factor/SurA peptide-binding domain-like"/>
    <property type="match status" value="1"/>
</dbReference>
<feature type="domain" description="PpiC" evidence="7">
    <location>
        <begin position="105"/>
        <end position="208"/>
    </location>
</feature>
<dbReference type="PANTHER" id="PTHR47245">
    <property type="entry name" value="PEPTIDYLPROLYL ISOMERASE"/>
    <property type="match status" value="1"/>
</dbReference>
<dbReference type="Pfam" id="PF00639">
    <property type="entry name" value="Rotamase"/>
    <property type="match status" value="1"/>
</dbReference>
<evidence type="ECO:0000313" key="8">
    <source>
        <dbReference type="EMBL" id="MBE9191256.1"/>
    </source>
</evidence>
<comment type="caution">
    <text evidence="8">The sequence shown here is derived from an EMBL/GenBank/DDBJ whole genome shotgun (WGS) entry which is preliminary data.</text>
</comment>
<evidence type="ECO:0000256" key="2">
    <source>
        <dbReference type="ARBA" id="ARBA00013194"/>
    </source>
</evidence>
<dbReference type="EC" id="5.2.1.8" evidence="2"/>
<keyword evidence="3" id="KW-0732">Signal</keyword>
<reference evidence="8 9" key="1">
    <citation type="submission" date="2020-10" db="EMBL/GenBank/DDBJ databases">
        <authorList>
            <person name="Castelo-Branco R."/>
            <person name="Eusebio N."/>
            <person name="Adriana R."/>
            <person name="Vieira A."/>
            <person name="Brugerolle De Fraissinette N."/>
            <person name="Rezende De Castro R."/>
            <person name="Schneider M.P."/>
            <person name="Vasconcelos V."/>
            <person name="Leao P.N."/>
        </authorList>
    </citation>
    <scope>NUCLEOTIDE SEQUENCE [LARGE SCALE GENOMIC DNA]</scope>
    <source>
        <strain evidence="8 9">LEGE 06123</strain>
    </source>
</reference>
<keyword evidence="4 6" id="KW-0697">Rotamase</keyword>
<evidence type="ECO:0000313" key="9">
    <source>
        <dbReference type="Proteomes" id="UP000651156"/>
    </source>
</evidence>
<dbReference type="InterPro" id="IPR050245">
    <property type="entry name" value="PrsA_foldase"/>
</dbReference>
<dbReference type="InterPro" id="IPR027304">
    <property type="entry name" value="Trigger_fact/SurA_dom_sf"/>
</dbReference>
<dbReference type="Gene3D" id="3.10.50.40">
    <property type="match status" value="1"/>
</dbReference>
<dbReference type="SUPFAM" id="SSF54534">
    <property type="entry name" value="FKBP-like"/>
    <property type="match status" value="1"/>
</dbReference>
<evidence type="ECO:0000256" key="1">
    <source>
        <dbReference type="ARBA" id="ARBA00000971"/>
    </source>
</evidence>
<protein>
    <recommendedName>
        <fullName evidence="2">peptidylprolyl isomerase</fullName>
        <ecNumber evidence="2">5.2.1.8</ecNumber>
    </recommendedName>
</protein>
<dbReference type="PROSITE" id="PS50198">
    <property type="entry name" value="PPIC_PPIASE_2"/>
    <property type="match status" value="1"/>
</dbReference>